<organism evidence="2 3">
    <name type="scientific">Lacrimispora algidixylanolytica</name>
    <dbReference type="NCBI Taxonomy" id="94868"/>
    <lineage>
        <taxon>Bacteria</taxon>
        <taxon>Bacillati</taxon>
        <taxon>Bacillota</taxon>
        <taxon>Clostridia</taxon>
        <taxon>Lachnospirales</taxon>
        <taxon>Lachnospiraceae</taxon>
        <taxon>Lacrimispora</taxon>
    </lineage>
</organism>
<feature type="transmembrane region" description="Helical" evidence="1">
    <location>
        <begin position="166"/>
        <end position="185"/>
    </location>
</feature>
<evidence type="ECO:0008006" key="4">
    <source>
        <dbReference type="Google" id="ProtNLM"/>
    </source>
</evidence>
<name>A0A419TD23_9FIRM</name>
<feature type="transmembrane region" description="Helical" evidence="1">
    <location>
        <begin position="137"/>
        <end position="154"/>
    </location>
</feature>
<dbReference type="Proteomes" id="UP000284277">
    <property type="component" value="Unassembled WGS sequence"/>
</dbReference>
<keyword evidence="1" id="KW-1133">Transmembrane helix</keyword>
<proteinExistence type="predicted"/>
<sequence>MMKVLAMEFQKIKRKGIFTTVAVLLGVQCLWGLYSFGNMNGEKLAQGWYQCLYHFPILNAIMMPIIIAVLASRLCDVEQKGQTFKLLETIIPAETLFHAKYLCGVIQVVAITVFQVLMILSFGVIKGFGGPIPWDKILFYLISTIGVHVTILLLQQVLSLHFSNQMVPLTLGLLGSLAGLFSMFLPKGIGKLLIWGYYGVMMRVGLNWDESTRISDFYYVPIDWLGVFLLVGMFLAIYIYGSRSFARKEW</sequence>
<dbReference type="EMBL" id="MCIA01000001">
    <property type="protein sequence ID" value="RKD35389.1"/>
    <property type="molecule type" value="Genomic_DNA"/>
</dbReference>
<feature type="transmembrane region" description="Helical" evidence="1">
    <location>
        <begin position="101"/>
        <end position="125"/>
    </location>
</feature>
<keyword evidence="1" id="KW-0472">Membrane</keyword>
<evidence type="ECO:0000256" key="1">
    <source>
        <dbReference type="SAM" id="Phobius"/>
    </source>
</evidence>
<comment type="caution">
    <text evidence="2">The sequence shown here is derived from an EMBL/GenBank/DDBJ whole genome shotgun (WGS) entry which is preliminary data.</text>
</comment>
<keyword evidence="3" id="KW-1185">Reference proteome</keyword>
<evidence type="ECO:0000313" key="3">
    <source>
        <dbReference type="Proteomes" id="UP000284277"/>
    </source>
</evidence>
<gene>
    <name evidence="2" type="ORF">BET01_01140</name>
</gene>
<dbReference type="CDD" id="cd21809">
    <property type="entry name" value="ABC-2_lan_permease-like"/>
    <property type="match status" value="1"/>
</dbReference>
<reference evidence="2 3" key="1">
    <citation type="submission" date="2016-08" db="EMBL/GenBank/DDBJ databases">
        <title>A new outlook on sporulation: Clostridium algidixylanolyticum.</title>
        <authorList>
            <person name="Poppleton D.I."/>
            <person name="Gribaldo S."/>
        </authorList>
    </citation>
    <scope>NUCLEOTIDE SEQUENCE [LARGE SCALE GENOMIC DNA]</scope>
    <source>
        <strain evidence="2 3">SPL73</strain>
    </source>
</reference>
<feature type="transmembrane region" description="Helical" evidence="1">
    <location>
        <begin position="217"/>
        <end position="240"/>
    </location>
</feature>
<keyword evidence="1" id="KW-0812">Transmembrane</keyword>
<protein>
    <recommendedName>
        <fullName evidence="4">ABC transporter permease</fullName>
    </recommendedName>
</protein>
<accession>A0A419TD23</accession>
<dbReference type="Pfam" id="PF12730">
    <property type="entry name" value="ABC2_membrane_4"/>
    <property type="match status" value="1"/>
</dbReference>
<feature type="transmembrane region" description="Helical" evidence="1">
    <location>
        <begin position="53"/>
        <end position="75"/>
    </location>
</feature>
<evidence type="ECO:0000313" key="2">
    <source>
        <dbReference type="EMBL" id="RKD35389.1"/>
    </source>
</evidence>
<dbReference type="AlphaFoldDB" id="A0A419TD23"/>